<gene>
    <name evidence="2" type="ORF">CR159_19725</name>
</gene>
<keyword evidence="3" id="KW-1185">Reference proteome</keyword>
<proteinExistence type="predicted"/>
<organism evidence="2 3">
    <name type="scientific">Pollutimonas subterranea</name>
    <dbReference type="NCBI Taxonomy" id="2045210"/>
    <lineage>
        <taxon>Bacteria</taxon>
        <taxon>Pseudomonadati</taxon>
        <taxon>Pseudomonadota</taxon>
        <taxon>Betaproteobacteria</taxon>
        <taxon>Burkholderiales</taxon>
        <taxon>Alcaligenaceae</taxon>
        <taxon>Pollutimonas</taxon>
    </lineage>
</organism>
<dbReference type="EMBL" id="PDNW01000026">
    <property type="protein sequence ID" value="PLC48152.1"/>
    <property type="molecule type" value="Genomic_DNA"/>
</dbReference>
<dbReference type="Proteomes" id="UP000234190">
    <property type="component" value="Unassembled WGS sequence"/>
</dbReference>
<evidence type="ECO:0000313" key="2">
    <source>
        <dbReference type="EMBL" id="PLC48152.1"/>
    </source>
</evidence>
<evidence type="ECO:0000313" key="3">
    <source>
        <dbReference type="Proteomes" id="UP000234190"/>
    </source>
</evidence>
<dbReference type="PANTHER" id="PTHR35586:SF1">
    <property type="entry name" value="SLL1691 PROTEIN"/>
    <property type="match status" value="1"/>
</dbReference>
<accession>A0A2N4TZG7</accession>
<dbReference type="InterPro" id="IPR025587">
    <property type="entry name" value="DUF4351"/>
</dbReference>
<dbReference type="Pfam" id="PF14261">
    <property type="entry name" value="DUF4351"/>
    <property type="match status" value="1"/>
</dbReference>
<name>A0A2N4TZG7_9BURK</name>
<comment type="caution">
    <text evidence="2">The sequence shown here is derived from an EMBL/GenBank/DDBJ whole genome shotgun (WGS) entry which is preliminary data.</text>
</comment>
<feature type="domain" description="DUF4351" evidence="1">
    <location>
        <begin position="54"/>
        <end position="107"/>
    </location>
</feature>
<evidence type="ECO:0000259" key="1">
    <source>
        <dbReference type="Pfam" id="PF14261"/>
    </source>
</evidence>
<protein>
    <submittedName>
        <fullName evidence="2">Transposase</fullName>
    </submittedName>
</protein>
<dbReference type="PANTHER" id="PTHR35586">
    <property type="entry name" value="SLL1691 PROTEIN"/>
    <property type="match status" value="1"/>
</dbReference>
<dbReference type="AlphaFoldDB" id="A0A2N4TZG7"/>
<reference evidence="2 3" key="1">
    <citation type="submission" date="2017-10" db="EMBL/GenBank/DDBJ databases">
        <title>Two draft genome sequences of Pusillimonas sp. strains isolated from a nitrate- and radionuclide-contaminated groundwater in Russia.</title>
        <authorList>
            <person name="Grouzdev D.S."/>
            <person name="Tourova T.P."/>
            <person name="Goeva M.A."/>
            <person name="Babich T.L."/>
            <person name="Sokolova D.S."/>
            <person name="Abdullin R."/>
            <person name="Poltaraus A.B."/>
            <person name="Toshchakov S.V."/>
            <person name="Nazina T.N."/>
        </authorList>
    </citation>
    <scope>NUCLEOTIDE SEQUENCE [LARGE SCALE GENOMIC DNA]</scope>
    <source>
        <strain evidence="2 3">JR1/69-3-13</strain>
    </source>
</reference>
<sequence length="110" mass="12497">MMALPAELEPAFEQAMITIEQEHKMAFVTSIERLSERRGLEKGLEQGIEQGRYKGLREGEALMLQRQLSRKSGPLPEAQKQRIWAATPEQLETWSLNILDAETLDDVFAA</sequence>